<dbReference type="InterPro" id="IPR035906">
    <property type="entry name" value="MetI-like_sf"/>
</dbReference>
<feature type="transmembrane region" description="Helical" evidence="8">
    <location>
        <begin position="60"/>
        <end position="83"/>
    </location>
</feature>
<keyword evidence="4" id="KW-0997">Cell inner membrane</keyword>
<evidence type="ECO:0000256" key="3">
    <source>
        <dbReference type="ARBA" id="ARBA00022475"/>
    </source>
</evidence>
<dbReference type="Proteomes" id="UP001500929">
    <property type="component" value="Unassembled WGS sequence"/>
</dbReference>
<evidence type="ECO:0000256" key="1">
    <source>
        <dbReference type="ARBA" id="ARBA00004429"/>
    </source>
</evidence>
<proteinExistence type="inferred from homology"/>
<keyword evidence="11" id="KW-1185">Reference proteome</keyword>
<dbReference type="PANTHER" id="PTHR43357">
    <property type="entry name" value="INNER MEMBRANE ABC TRANSPORTER PERMEASE PROTEIN YDCV"/>
    <property type="match status" value="1"/>
</dbReference>
<keyword evidence="2 8" id="KW-0813">Transport</keyword>
<dbReference type="Pfam" id="PF00528">
    <property type="entry name" value="BPD_transp_1"/>
    <property type="match status" value="1"/>
</dbReference>
<accession>A0ABP5QFD3</accession>
<dbReference type="SUPFAM" id="SSF161098">
    <property type="entry name" value="MetI-like"/>
    <property type="match status" value="1"/>
</dbReference>
<evidence type="ECO:0000256" key="2">
    <source>
        <dbReference type="ARBA" id="ARBA00022448"/>
    </source>
</evidence>
<keyword evidence="7 8" id="KW-0472">Membrane</keyword>
<dbReference type="PROSITE" id="PS50928">
    <property type="entry name" value="ABC_TM1"/>
    <property type="match status" value="1"/>
</dbReference>
<dbReference type="CDD" id="cd06261">
    <property type="entry name" value="TM_PBP2"/>
    <property type="match status" value="1"/>
</dbReference>
<reference evidence="11" key="1">
    <citation type="journal article" date="2019" name="Int. J. Syst. Evol. Microbiol.">
        <title>The Global Catalogue of Microorganisms (GCM) 10K type strain sequencing project: providing services to taxonomists for standard genome sequencing and annotation.</title>
        <authorList>
            <consortium name="The Broad Institute Genomics Platform"/>
            <consortium name="The Broad Institute Genome Sequencing Center for Infectious Disease"/>
            <person name="Wu L."/>
            <person name="Ma J."/>
        </authorList>
    </citation>
    <scope>NUCLEOTIDE SEQUENCE [LARGE SCALE GENOMIC DNA]</scope>
    <source>
        <strain evidence="11">JCM 16117</strain>
    </source>
</reference>
<dbReference type="PANTHER" id="PTHR43357:SF4">
    <property type="entry name" value="INNER MEMBRANE ABC TRANSPORTER PERMEASE PROTEIN YDCV"/>
    <property type="match status" value="1"/>
</dbReference>
<sequence length="282" mass="28996">MRARWFSITVAVVMAVVFIAPTIVVVGSSFSDSSFISFPPEGFSLRWYDDVFGDPQWMRAFGNSVAVGLLAAALAIVVGTLLAMGAARSRILPSAAVTGLAVIPIVVPSVVLGVGFYIVAVNLGFTGSVVGLALAHAALGAPYVFVGVLAALTSVDRSTEEAARVSGATQLGAFLRVTVPAIAPAALVGGLLAFITSWDEVIVAGFMTSPSFRTLPVLIFAQVRTGADPSTSAVATVVTVFSLLLMLVVGGVSALLARRRRLAATKARADDTATSAPEKGSR</sequence>
<feature type="domain" description="ABC transmembrane type-1" evidence="9">
    <location>
        <begin position="61"/>
        <end position="249"/>
    </location>
</feature>
<dbReference type="Gene3D" id="1.10.3720.10">
    <property type="entry name" value="MetI-like"/>
    <property type="match status" value="1"/>
</dbReference>
<dbReference type="RefSeq" id="WP_259479396.1">
    <property type="nucleotide sequence ID" value="NZ_BAAAQY010000005.1"/>
</dbReference>
<evidence type="ECO:0000256" key="8">
    <source>
        <dbReference type="RuleBase" id="RU363032"/>
    </source>
</evidence>
<gene>
    <name evidence="10" type="ORF">GCM10009851_19160</name>
</gene>
<evidence type="ECO:0000256" key="5">
    <source>
        <dbReference type="ARBA" id="ARBA00022692"/>
    </source>
</evidence>
<feature type="transmembrane region" description="Helical" evidence="8">
    <location>
        <begin position="7"/>
        <end position="30"/>
    </location>
</feature>
<comment type="subcellular location">
    <subcellularLocation>
        <location evidence="1">Cell inner membrane</location>
        <topology evidence="1">Multi-pass membrane protein</topology>
    </subcellularLocation>
    <subcellularLocation>
        <location evidence="8">Cell membrane</location>
        <topology evidence="8">Multi-pass membrane protein</topology>
    </subcellularLocation>
</comment>
<protein>
    <submittedName>
        <fullName evidence="10">ABC transporter permease</fullName>
    </submittedName>
</protein>
<organism evidence="10 11">
    <name type="scientific">Herbiconiux moechotypicola</name>
    <dbReference type="NCBI Taxonomy" id="637393"/>
    <lineage>
        <taxon>Bacteria</taxon>
        <taxon>Bacillati</taxon>
        <taxon>Actinomycetota</taxon>
        <taxon>Actinomycetes</taxon>
        <taxon>Micrococcales</taxon>
        <taxon>Microbacteriaceae</taxon>
        <taxon>Herbiconiux</taxon>
    </lineage>
</organism>
<evidence type="ECO:0000259" key="9">
    <source>
        <dbReference type="PROSITE" id="PS50928"/>
    </source>
</evidence>
<feature type="transmembrane region" description="Helical" evidence="8">
    <location>
        <begin position="125"/>
        <end position="152"/>
    </location>
</feature>
<evidence type="ECO:0000256" key="6">
    <source>
        <dbReference type="ARBA" id="ARBA00022989"/>
    </source>
</evidence>
<comment type="caution">
    <text evidence="10">The sequence shown here is derived from an EMBL/GenBank/DDBJ whole genome shotgun (WGS) entry which is preliminary data.</text>
</comment>
<evidence type="ECO:0000256" key="7">
    <source>
        <dbReference type="ARBA" id="ARBA00023136"/>
    </source>
</evidence>
<feature type="transmembrane region" description="Helical" evidence="8">
    <location>
        <begin position="233"/>
        <end position="257"/>
    </location>
</feature>
<name>A0ABP5QFD3_9MICO</name>
<evidence type="ECO:0000313" key="11">
    <source>
        <dbReference type="Proteomes" id="UP001500929"/>
    </source>
</evidence>
<keyword evidence="5 8" id="KW-0812">Transmembrane</keyword>
<evidence type="ECO:0000256" key="4">
    <source>
        <dbReference type="ARBA" id="ARBA00022519"/>
    </source>
</evidence>
<dbReference type="InterPro" id="IPR000515">
    <property type="entry name" value="MetI-like"/>
</dbReference>
<feature type="transmembrane region" description="Helical" evidence="8">
    <location>
        <begin position="173"/>
        <end position="195"/>
    </location>
</feature>
<keyword evidence="6 8" id="KW-1133">Transmembrane helix</keyword>
<comment type="similarity">
    <text evidence="8">Belongs to the binding-protein-dependent transport system permease family.</text>
</comment>
<keyword evidence="3" id="KW-1003">Cell membrane</keyword>
<evidence type="ECO:0000313" key="10">
    <source>
        <dbReference type="EMBL" id="GAA2234297.1"/>
    </source>
</evidence>
<feature type="transmembrane region" description="Helical" evidence="8">
    <location>
        <begin position="95"/>
        <end position="119"/>
    </location>
</feature>
<dbReference type="EMBL" id="BAAAQY010000005">
    <property type="protein sequence ID" value="GAA2234297.1"/>
    <property type="molecule type" value="Genomic_DNA"/>
</dbReference>